<comment type="caution">
    <text evidence="3">The sequence shown here is derived from an EMBL/GenBank/DDBJ whole genome shotgun (WGS) entry which is preliminary data.</text>
</comment>
<evidence type="ECO:0000313" key="3">
    <source>
        <dbReference type="EMBL" id="KAF7347546.1"/>
    </source>
</evidence>
<accession>A0A8H7CTJ7</accession>
<dbReference type="Proteomes" id="UP000620124">
    <property type="component" value="Unassembled WGS sequence"/>
</dbReference>
<feature type="region of interest" description="Disordered" evidence="1">
    <location>
        <begin position="1"/>
        <end position="21"/>
    </location>
</feature>
<evidence type="ECO:0000256" key="1">
    <source>
        <dbReference type="SAM" id="MobiDB-lite"/>
    </source>
</evidence>
<dbReference type="Pfam" id="PF00646">
    <property type="entry name" value="F-box"/>
    <property type="match status" value="1"/>
</dbReference>
<dbReference type="PROSITE" id="PS50181">
    <property type="entry name" value="FBOX"/>
    <property type="match status" value="1"/>
</dbReference>
<evidence type="ECO:0000313" key="4">
    <source>
        <dbReference type="Proteomes" id="UP000620124"/>
    </source>
</evidence>
<dbReference type="EMBL" id="JACAZI010000012">
    <property type="protein sequence ID" value="KAF7347546.1"/>
    <property type="molecule type" value="Genomic_DNA"/>
</dbReference>
<dbReference type="AlphaFoldDB" id="A0A8H7CTJ7"/>
<keyword evidence="4" id="KW-1185">Reference proteome</keyword>
<dbReference type="SMART" id="SM00256">
    <property type="entry name" value="FBOX"/>
    <property type="match status" value="1"/>
</dbReference>
<name>A0A8H7CTJ7_9AGAR</name>
<reference evidence="3" key="1">
    <citation type="submission" date="2020-05" db="EMBL/GenBank/DDBJ databases">
        <title>Mycena genomes resolve the evolution of fungal bioluminescence.</title>
        <authorList>
            <person name="Tsai I.J."/>
        </authorList>
    </citation>
    <scope>NUCLEOTIDE SEQUENCE</scope>
    <source>
        <strain evidence="3">CCC161011</strain>
    </source>
</reference>
<evidence type="ECO:0000259" key="2">
    <source>
        <dbReference type="PROSITE" id="PS50181"/>
    </source>
</evidence>
<gene>
    <name evidence="3" type="ORF">MVEN_01511000</name>
</gene>
<proteinExistence type="predicted"/>
<dbReference type="OrthoDB" id="2322499at2759"/>
<dbReference type="SUPFAM" id="SSF81383">
    <property type="entry name" value="F-box domain"/>
    <property type="match status" value="1"/>
</dbReference>
<organism evidence="3 4">
    <name type="scientific">Mycena venus</name>
    <dbReference type="NCBI Taxonomy" id="2733690"/>
    <lineage>
        <taxon>Eukaryota</taxon>
        <taxon>Fungi</taxon>
        <taxon>Dikarya</taxon>
        <taxon>Basidiomycota</taxon>
        <taxon>Agaricomycotina</taxon>
        <taxon>Agaricomycetes</taxon>
        <taxon>Agaricomycetidae</taxon>
        <taxon>Agaricales</taxon>
        <taxon>Marasmiineae</taxon>
        <taxon>Mycenaceae</taxon>
        <taxon>Mycena</taxon>
    </lineage>
</organism>
<feature type="domain" description="F-box" evidence="2">
    <location>
        <begin position="26"/>
        <end position="75"/>
    </location>
</feature>
<dbReference type="InterPro" id="IPR001810">
    <property type="entry name" value="F-box_dom"/>
</dbReference>
<dbReference type="InterPro" id="IPR036047">
    <property type="entry name" value="F-box-like_dom_sf"/>
</dbReference>
<sequence length="501" mass="56697">MTRKVKWTNGRPERRVKKPDKKTGSLARVLQMPLDVLFEILGFLDPQDILVLARLTRSIRRLLMHRSAICVWKAARGNVPGFPDPPSDMSEPAYANLAFSRHCHYCLTKGVKQIHWRQRLRLCTLCTNSHLVKNKYEDLGHELDLAVPRDVHRLILNMIPTRRVGPDLHFLAKDYEDAKTTLQGFRDPLALAAFISESTGRVQEIDQHAGLCETWVKERSDVWAEHLKKLEATRVQDVKDKLKALGYDIDAEEFSEYFNVPPIKQPQPLTPRVWNRFKHVLLVCLEDEKLRKKAEERKAAFLSSKSFALSVLRRFHKSRVQTLCTDDLAAAKLRESSTLIHNMIQSPLTSAIKADDPSFAEMAEDLVHGLFDEWRNTVQDHLLTRLGDTTRGSQFSSGDDPCSWTFSEPTSKEGLRRLSLATTVFTCECSKPEITAEEIVSSKPAPIDLSRMKPLFFPASSGPHMHCAHPHHKSLSGDPDIVGSRRFSVVSGLSGSTELGL</sequence>
<protein>
    <recommendedName>
        <fullName evidence="2">F-box domain-containing protein</fullName>
    </recommendedName>
</protein>